<evidence type="ECO:0000313" key="2">
    <source>
        <dbReference type="EMBL" id="TMO62094.1"/>
    </source>
</evidence>
<sequence length="72" mass="7681">MNLNLLILSATLVTSVLASTGIASTLDFITSERVNVHELRCNMNTLTFSMDNNTAVILPDAAVGEAFANLII</sequence>
<name>A0A5S3UYF5_9GAMM</name>
<reference evidence="2 3" key="1">
    <citation type="submission" date="2018-01" db="EMBL/GenBank/DDBJ databases">
        <authorList>
            <person name="Paulsen S."/>
            <person name="Gram L.K."/>
        </authorList>
    </citation>
    <scope>NUCLEOTIDE SEQUENCE [LARGE SCALE GENOMIC DNA]</scope>
    <source>
        <strain evidence="2 3">S3790</strain>
    </source>
</reference>
<proteinExistence type="predicted"/>
<dbReference type="Proteomes" id="UP000307217">
    <property type="component" value="Unassembled WGS sequence"/>
</dbReference>
<organism evidence="2 3">
    <name type="scientific">Pseudoalteromonas aurantia</name>
    <dbReference type="NCBI Taxonomy" id="43654"/>
    <lineage>
        <taxon>Bacteria</taxon>
        <taxon>Pseudomonadati</taxon>
        <taxon>Pseudomonadota</taxon>
        <taxon>Gammaproteobacteria</taxon>
        <taxon>Alteromonadales</taxon>
        <taxon>Pseudoalteromonadaceae</taxon>
        <taxon>Pseudoalteromonas</taxon>
    </lineage>
</organism>
<reference evidence="3" key="2">
    <citation type="submission" date="2019-06" db="EMBL/GenBank/DDBJ databases">
        <title>Co-occurence of chitin degradation, pigmentation and bioactivity in marine Pseudoalteromonas.</title>
        <authorList>
            <person name="Sonnenschein E.C."/>
            <person name="Bech P.K."/>
        </authorList>
    </citation>
    <scope>NUCLEOTIDE SEQUENCE [LARGE SCALE GENOMIC DNA]</scope>
    <source>
        <strain evidence="3">S3790</strain>
    </source>
</reference>
<evidence type="ECO:0000256" key="1">
    <source>
        <dbReference type="SAM" id="SignalP"/>
    </source>
</evidence>
<evidence type="ECO:0000313" key="3">
    <source>
        <dbReference type="Proteomes" id="UP000307217"/>
    </source>
</evidence>
<feature type="chain" id="PRO_5024458320" evidence="1">
    <location>
        <begin position="19"/>
        <end position="72"/>
    </location>
</feature>
<accession>A0A5S3UYF5</accession>
<keyword evidence="1" id="KW-0732">Signal</keyword>
<dbReference type="EMBL" id="PNBX01000144">
    <property type="protein sequence ID" value="TMO62094.1"/>
    <property type="molecule type" value="Genomic_DNA"/>
</dbReference>
<feature type="signal peptide" evidence="1">
    <location>
        <begin position="1"/>
        <end position="18"/>
    </location>
</feature>
<dbReference type="AlphaFoldDB" id="A0A5S3UYF5"/>
<protein>
    <submittedName>
        <fullName evidence="2">Uncharacterized protein</fullName>
    </submittedName>
</protein>
<comment type="caution">
    <text evidence="2">The sequence shown here is derived from an EMBL/GenBank/DDBJ whole genome shotgun (WGS) entry which is preliminary data.</text>
</comment>
<gene>
    <name evidence="2" type="ORF">CWC19_20620</name>
</gene>